<protein>
    <recommendedName>
        <fullName evidence="2">ubiquitinyl hydrolase 1</fullName>
        <ecNumber evidence="2">3.4.19.12</ecNumber>
    </recommendedName>
</protein>
<dbReference type="CDD" id="cd22763">
    <property type="entry name" value="OTUB1"/>
    <property type="match status" value="1"/>
</dbReference>
<comment type="catalytic activity">
    <reaction evidence="1">
        <text>Thiol-dependent hydrolysis of ester, thioester, amide, peptide and isopeptide bonds formed by the C-terminal Gly of ubiquitin (a 76-residue protein attached to proteins as an intracellular targeting signal).</text>
        <dbReference type="EC" id="3.4.19.12"/>
    </reaction>
</comment>
<dbReference type="Gene3D" id="1.20.1300.20">
    <property type="entry name" value="Peptidase C65 Otubain, subdomain 2"/>
    <property type="match status" value="1"/>
</dbReference>
<evidence type="ECO:0000256" key="5">
    <source>
        <dbReference type="ARBA" id="ARBA00022801"/>
    </source>
</evidence>
<dbReference type="Gene3D" id="3.30.200.60">
    <property type="entry name" value="Peptidase C65 Otubain, subdomain 1"/>
    <property type="match status" value="1"/>
</dbReference>
<evidence type="ECO:0000256" key="3">
    <source>
        <dbReference type="ARBA" id="ARBA00022670"/>
    </source>
</evidence>
<evidence type="ECO:0000313" key="8">
    <source>
        <dbReference type="EMBL" id="KAJ4435755.1"/>
    </source>
</evidence>
<evidence type="ECO:0000313" key="9">
    <source>
        <dbReference type="Proteomes" id="UP001148838"/>
    </source>
</evidence>
<organism evidence="8 9">
    <name type="scientific">Periplaneta americana</name>
    <name type="common">American cockroach</name>
    <name type="synonym">Blatta americana</name>
    <dbReference type="NCBI Taxonomy" id="6978"/>
    <lineage>
        <taxon>Eukaryota</taxon>
        <taxon>Metazoa</taxon>
        <taxon>Ecdysozoa</taxon>
        <taxon>Arthropoda</taxon>
        <taxon>Hexapoda</taxon>
        <taxon>Insecta</taxon>
        <taxon>Pterygota</taxon>
        <taxon>Neoptera</taxon>
        <taxon>Polyneoptera</taxon>
        <taxon>Dictyoptera</taxon>
        <taxon>Blattodea</taxon>
        <taxon>Blattoidea</taxon>
        <taxon>Blattidae</taxon>
        <taxon>Blattinae</taxon>
        <taxon>Periplaneta</taxon>
    </lineage>
</organism>
<dbReference type="InterPro" id="IPR038765">
    <property type="entry name" value="Papain-like_cys_pep_sf"/>
</dbReference>
<keyword evidence="9" id="KW-1185">Reference proteome</keyword>
<dbReference type="InterPro" id="IPR003323">
    <property type="entry name" value="OTU_dom"/>
</dbReference>
<feature type="domain" description="OTU" evidence="7">
    <location>
        <begin position="207"/>
        <end position="401"/>
    </location>
</feature>
<evidence type="ECO:0000256" key="4">
    <source>
        <dbReference type="ARBA" id="ARBA00022786"/>
    </source>
</evidence>
<dbReference type="InterPro" id="IPR042468">
    <property type="entry name" value="Peptidase_C65_otubain_sub1"/>
</dbReference>
<evidence type="ECO:0000256" key="6">
    <source>
        <dbReference type="ARBA" id="ARBA00022807"/>
    </source>
</evidence>
<accession>A0ABQ8SPU0</accession>
<keyword evidence="5" id="KW-0378">Hydrolase</keyword>
<keyword evidence="6" id="KW-0788">Thiol protease</keyword>
<evidence type="ECO:0000256" key="1">
    <source>
        <dbReference type="ARBA" id="ARBA00000707"/>
    </source>
</evidence>
<dbReference type="PANTHER" id="PTHR12931:SF15">
    <property type="entry name" value="UBIQUITIN THIOESTERASE OTUBAIN-LIKE"/>
    <property type="match status" value="1"/>
</dbReference>
<evidence type="ECO:0000259" key="7">
    <source>
        <dbReference type="PROSITE" id="PS50802"/>
    </source>
</evidence>
<dbReference type="SUPFAM" id="SSF54001">
    <property type="entry name" value="Cysteine proteinases"/>
    <property type="match status" value="1"/>
</dbReference>
<dbReference type="EC" id="3.4.19.12" evidence="2"/>
<dbReference type="Proteomes" id="UP001148838">
    <property type="component" value="Unassembled WGS sequence"/>
</dbReference>
<sequence length="401" mass="45937">MKRVADNGNAFVRAGGERTAGMTGLFKVSQRSVRVPSRGTIHRLVNKLRETGSVLDKKRKRRRTVLTEETLDDIGQRLENYPKKSLSRLSQQTGISYGSVQRATKLLQLKLETSSSSISLRDMSLSSRDKTTLVEIMGDEKQVPSTKFDPGVNQDELIMQQQRRIEKEISETTALVGDMEGFSTLEEEYAGDDIYCQKVRDLAGKYKSMRRTRPDGNCFFRAFSYAYLERLLDNHEEYERFRDLAAKSKDNLVALGFPQFTVEDFHDTFMEVVDNVGQGPTKFSQNDLHKLFNEQGYSDYIVVYLRLITSGQLQRDSDFYQHFIEGDRSVADFCHQEVEPMYKESDHIHIIALSTALNVGVRVRYMDRGEASEVIAHDFPEGSHPAVHLLYRPGHYDILYP</sequence>
<keyword evidence="4" id="KW-0833">Ubl conjugation pathway</keyword>
<dbReference type="EMBL" id="JAJSOF020000023">
    <property type="protein sequence ID" value="KAJ4435755.1"/>
    <property type="molecule type" value="Genomic_DNA"/>
</dbReference>
<evidence type="ECO:0000256" key="2">
    <source>
        <dbReference type="ARBA" id="ARBA00012759"/>
    </source>
</evidence>
<keyword evidence="3" id="KW-0645">Protease</keyword>
<reference evidence="8 9" key="1">
    <citation type="journal article" date="2022" name="Allergy">
        <title>Genome assembly and annotation of Periplaneta americana reveal a comprehensive cockroach allergen profile.</title>
        <authorList>
            <person name="Wang L."/>
            <person name="Xiong Q."/>
            <person name="Saelim N."/>
            <person name="Wang L."/>
            <person name="Nong W."/>
            <person name="Wan A.T."/>
            <person name="Shi M."/>
            <person name="Liu X."/>
            <person name="Cao Q."/>
            <person name="Hui J.H.L."/>
            <person name="Sookrung N."/>
            <person name="Leung T.F."/>
            <person name="Tungtrongchitr A."/>
            <person name="Tsui S.K.W."/>
        </authorList>
    </citation>
    <scope>NUCLEOTIDE SEQUENCE [LARGE SCALE GENOMIC DNA]</scope>
    <source>
        <strain evidence="8">PWHHKU_190912</strain>
    </source>
</reference>
<dbReference type="InterPro" id="IPR042467">
    <property type="entry name" value="Peptidase_C65_otubain_sub2"/>
</dbReference>
<dbReference type="PANTHER" id="PTHR12931">
    <property type="entry name" value="UBIQUITIN THIOLESTERASE PROTEIN OTUB"/>
    <property type="match status" value="1"/>
</dbReference>
<comment type="caution">
    <text evidence="8">The sequence shown here is derived from an EMBL/GenBank/DDBJ whole genome shotgun (WGS) entry which is preliminary data.</text>
</comment>
<name>A0ABQ8SPU0_PERAM</name>
<dbReference type="PROSITE" id="PS50802">
    <property type="entry name" value="OTU"/>
    <property type="match status" value="1"/>
</dbReference>
<dbReference type="Pfam" id="PF10275">
    <property type="entry name" value="Peptidase_C65"/>
    <property type="match status" value="1"/>
</dbReference>
<dbReference type="InterPro" id="IPR019400">
    <property type="entry name" value="Peptidase_C65_otubain"/>
</dbReference>
<proteinExistence type="predicted"/>
<gene>
    <name evidence="8" type="ORF">ANN_18373</name>
</gene>